<gene>
    <name evidence="9" type="ORF">K8W24_07915</name>
</gene>
<evidence type="ECO:0000256" key="6">
    <source>
        <dbReference type="SAM" id="MobiDB-lite"/>
    </source>
</evidence>
<sequence length="316" mass="31639">MGISLLPAFLGGALALLSPCGALLLPGYLASTVTRRAGLLLHGAVFYVGLLLTLVPLGVGAGALGGLLAQHRAVLVAATSVLLILLGAVHALGIGLDPARVLPGADRLRQASARGSGQSRTFLLGAVGGVAGVCAGPVLGAVLTLALGQGGILRAAVLLAAYGAGMVVPLLLLALTWEKLGPRSRRLLRGRPLALGPLTLHSTTLLTGLLIIALGVLFWTTNGLISLPSLVPTRVLAQWQESLAPLSSTGVQIAVIAGLAALALLLWWRAERRGAAESADRTADGAAGGRTADGAADDAAAGSADGTAGPQDRRGR</sequence>
<keyword evidence="5 7" id="KW-0472">Membrane</keyword>
<comment type="subcellular location">
    <subcellularLocation>
        <location evidence="1">Membrane</location>
        <topology evidence="1">Multi-pass membrane protein</topology>
    </subcellularLocation>
</comment>
<evidence type="ECO:0000256" key="4">
    <source>
        <dbReference type="ARBA" id="ARBA00022989"/>
    </source>
</evidence>
<dbReference type="Pfam" id="PF02683">
    <property type="entry name" value="DsbD_TM"/>
    <property type="match status" value="1"/>
</dbReference>
<evidence type="ECO:0000259" key="8">
    <source>
        <dbReference type="Pfam" id="PF02683"/>
    </source>
</evidence>
<dbReference type="InterPro" id="IPR051790">
    <property type="entry name" value="Cytochrome_c-biogenesis_DsbD"/>
</dbReference>
<comment type="caution">
    <text evidence="9">The sequence shown here is derived from an EMBL/GenBank/DDBJ whole genome shotgun (WGS) entry which is preliminary data.</text>
</comment>
<keyword evidence="3 7" id="KW-0812">Transmembrane</keyword>
<reference evidence="9" key="1">
    <citation type="journal article" date="2021" name="PeerJ">
        <title>Extensive microbial diversity within the chicken gut microbiome revealed by metagenomics and culture.</title>
        <authorList>
            <person name="Gilroy R."/>
            <person name="Ravi A."/>
            <person name="Getino M."/>
            <person name="Pursley I."/>
            <person name="Horton D.L."/>
            <person name="Alikhan N.F."/>
            <person name="Baker D."/>
            <person name="Gharbi K."/>
            <person name="Hall N."/>
            <person name="Watson M."/>
            <person name="Adriaenssens E.M."/>
            <person name="Foster-Nyarko E."/>
            <person name="Jarju S."/>
            <person name="Secka A."/>
            <person name="Antonio M."/>
            <person name="Oren A."/>
            <person name="Chaudhuri R.R."/>
            <person name="La Ragione R."/>
            <person name="Hildebrand F."/>
            <person name="Pallen M.J."/>
        </authorList>
    </citation>
    <scope>NUCLEOTIDE SEQUENCE</scope>
    <source>
        <strain evidence="9">1647</strain>
    </source>
</reference>
<feature type="transmembrane region" description="Helical" evidence="7">
    <location>
        <begin position="249"/>
        <end position="268"/>
    </location>
</feature>
<name>A0A921GMU8_9MICO</name>
<evidence type="ECO:0000256" key="5">
    <source>
        <dbReference type="ARBA" id="ARBA00023136"/>
    </source>
</evidence>
<reference evidence="9" key="2">
    <citation type="submission" date="2021-09" db="EMBL/GenBank/DDBJ databases">
        <authorList>
            <person name="Gilroy R."/>
        </authorList>
    </citation>
    <scope>NUCLEOTIDE SEQUENCE</scope>
    <source>
        <strain evidence="9">1647</strain>
    </source>
</reference>
<dbReference type="PANTHER" id="PTHR31272:SF4">
    <property type="entry name" value="CYTOCHROME C-TYPE BIOGENESIS PROTEIN HI_1454-RELATED"/>
    <property type="match status" value="1"/>
</dbReference>
<dbReference type="InterPro" id="IPR003834">
    <property type="entry name" value="Cyt_c_assmbl_TM_dom"/>
</dbReference>
<evidence type="ECO:0000256" key="7">
    <source>
        <dbReference type="SAM" id="Phobius"/>
    </source>
</evidence>
<proteinExistence type="inferred from homology"/>
<feature type="transmembrane region" description="Helical" evidence="7">
    <location>
        <begin position="198"/>
        <end position="219"/>
    </location>
</feature>
<evidence type="ECO:0000313" key="9">
    <source>
        <dbReference type="EMBL" id="HJF49712.1"/>
    </source>
</evidence>
<dbReference type="Proteomes" id="UP000775129">
    <property type="component" value="Unassembled WGS sequence"/>
</dbReference>
<keyword evidence="4 7" id="KW-1133">Transmembrane helix</keyword>
<feature type="transmembrane region" description="Helical" evidence="7">
    <location>
        <begin position="74"/>
        <end position="101"/>
    </location>
</feature>
<feature type="region of interest" description="Disordered" evidence="6">
    <location>
        <begin position="276"/>
        <end position="316"/>
    </location>
</feature>
<accession>A0A921GMU8</accession>
<feature type="transmembrane region" description="Helical" evidence="7">
    <location>
        <begin position="39"/>
        <end position="68"/>
    </location>
</feature>
<feature type="domain" description="Cytochrome C biogenesis protein transmembrane" evidence="8">
    <location>
        <begin position="5"/>
        <end position="188"/>
    </location>
</feature>
<feature type="transmembrane region" description="Helical" evidence="7">
    <location>
        <begin position="122"/>
        <end position="146"/>
    </location>
</feature>
<dbReference type="AlphaFoldDB" id="A0A921GMU8"/>
<evidence type="ECO:0000313" key="10">
    <source>
        <dbReference type="Proteomes" id="UP000775129"/>
    </source>
</evidence>
<feature type="transmembrane region" description="Helical" evidence="7">
    <location>
        <begin position="152"/>
        <end position="177"/>
    </location>
</feature>
<comment type="similarity">
    <text evidence="2">Belongs to the DsbD family.</text>
</comment>
<feature type="compositionally biased region" description="Low complexity" evidence="6">
    <location>
        <begin position="289"/>
        <end position="309"/>
    </location>
</feature>
<evidence type="ECO:0000256" key="2">
    <source>
        <dbReference type="ARBA" id="ARBA00006143"/>
    </source>
</evidence>
<evidence type="ECO:0000256" key="3">
    <source>
        <dbReference type="ARBA" id="ARBA00022692"/>
    </source>
</evidence>
<dbReference type="GO" id="GO:0016020">
    <property type="term" value="C:membrane"/>
    <property type="evidence" value="ECO:0007669"/>
    <property type="project" value="UniProtKB-SubCell"/>
</dbReference>
<dbReference type="PANTHER" id="PTHR31272">
    <property type="entry name" value="CYTOCHROME C-TYPE BIOGENESIS PROTEIN HI_1454-RELATED"/>
    <property type="match status" value="1"/>
</dbReference>
<feature type="transmembrane region" description="Helical" evidence="7">
    <location>
        <begin position="6"/>
        <end position="27"/>
    </location>
</feature>
<dbReference type="GO" id="GO:0017004">
    <property type="term" value="P:cytochrome complex assembly"/>
    <property type="evidence" value="ECO:0007669"/>
    <property type="project" value="InterPro"/>
</dbReference>
<evidence type="ECO:0000256" key="1">
    <source>
        <dbReference type="ARBA" id="ARBA00004141"/>
    </source>
</evidence>
<organism evidence="9 10">
    <name type="scientific">Brachybacterium paraconglomeratum</name>
    <dbReference type="NCBI Taxonomy" id="173362"/>
    <lineage>
        <taxon>Bacteria</taxon>
        <taxon>Bacillati</taxon>
        <taxon>Actinomycetota</taxon>
        <taxon>Actinomycetes</taxon>
        <taxon>Micrococcales</taxon>
        <taxon>Dermabacteraceae</taxon>
        <taxon>Brachybacterium</taxon>
    </lineage>
</organism>
<dbReference type="EMBL" id="DYWO01000236">
    <property type="protein sequence ID" value="HJF49712.1"/>
    <property type="molecule type" value="Genomic_DNA"/>
</dbReference>
<protein>
    <submittedName>
        <fullName evidence="9">Cytochrome c biogenesis CcdA family protein</fullName>
    </submittedName>
</protein>